<organism evidence="5 6">
    <name type="scientific">Mariniflexile soesokkakense</name>
    <dbReference type="NCBI Taxonomy" id="1343160"/>
    <lineage>
        <taxon>Bacteria</taxon>
        <taxon>Pseudomonadati</taxon>
        <taxon>Bacteroidota</taxon>
        <taxon>Flavobacteriia</taxon>
        <taxon>Flavobacteriales</taxon>
        <taxon>Flavobacteriaceae</taxon>
        <taxon>Mariniflexile</taxon>
    </lineage>
</organism>
<protein>
    <recommendedName>
        <fullName evidence="2">N-acetylmuramoyl-L-alanine amidase</fullName>
        <ecNumber evidence="2">3.5.1.28</ecNumber>
    </recommendedName>
</protein>
<comment type="catalytic activity">
    <reaction evidence="1">
        <text>Hydrolyzes the link between N-acetylmuramoyl residues and L-amino acid residues in certain cell-wall glycopeptides.</text>
        <dbReference type="EC" id="3.5.1.28"/>
    </reaction>
</comment>
<dbReference type="Gene3D" id="3.40.630.40">
    <property type="entry name" value="Zn-dependent exopeptidases"/>
    <property type="match status" value="1"/>
</dbReference>
<dbReference type="InterPro" id="IPR050695">
    <property type="entry name" value="N-acetylmuramoyl_amidase_3"/>
</dbReference>
<feature type="domain" description="MurNAc-LAA" evidence="4">
    <location>
        <begin position="113"/>
        <end position="270"/>
    </location>
</feature>
<dbReference type="RefSeq" id="WP_346242024.1">
    <property type="nucleotide sequence ID" value="NZ_JAZHYP010000004.1"/>
</dbReference>
<evidence type="ECO:0000256" key="2">
    <source>
        <dbReference type="ARBA" id="ARBA00011901"/>
    </source>
</evidence>
<dbReference type="PANTHER" id="PTHR30404">
    <property type="entry name" value="N-ACETYLMURAMOYL-L-ALANINE AMIDASE"/>
    <property type="match status" value="1"/>
</dbReference>
<reference evidence="5 6" key="1">
    <citation type="submission" date="2024-01" db="EMBL/GenBank/DDBJ databases">
        <title>Mariniflexile litorale sp. nov., isolated from the shallow sediments of the Sea of Japan.</title>
        <authorList>
            <person name="Romanenko L."/>
            <person name="Bystritskaya E."/>
            <person name="Isaeva M."/>
        </authorList>
    </citation>
    <scope>NUCLEOTIDE SEQUENCE [LARGE SCALE GENOMIC DNA]</scope>
    <source>
        <strain evidence="5 6">KCTC 32427</strain>
    </source>
</reference>
<sequence>MMILVNVYELMILTKYDYPMKTNRVLLFVLFITALTFSSFTKVDKEKPESKFIVVLDAGHGGHDHGNKGNGYKESEISLNIVLDVGKQLEKNPNIKVVYTRKTDVFVDLFERGQIANRAKADLFVSVHCNAHKSDAHGTETFVLGTHKNQTNFEVAKKENSVIFLEDDYQSKYKGFDPNSPESVMSILISQEEYLDQSIMLASLIQNRFTNKLKRTNRGVKQAGFIVLHQTVMPSVLVEVGFLTNREEGAYLNSFKGQMDMSNSITSAILEYKHSLDGNVDDFVFYDNTPEVKPTETIEAPKISEVIKHLDSSITFKVQIAATSKSIEPKPNNFKGLKNVTREKEGGLFKYFYGNTSNYNNVKALEEEAINKGYKSCFIVAFKDSKKISLSEALKTTTN</sequence>
<gene>
    <name evidence="5" type="ORF">VP395_10810</name>
</gene>
<dbReference type="Proteomes" id="UP001416393">
    <property type="component" value="Unassembled WGS sequence"/>
</dbReference>
<dbReference type="PANTHER" id="PTHR30404:SF0">
    <property type="entry name" value="N-ACETYLMURAMOYL-L-ALANINE AMIDASE AMIC"/>
    <property type="match status" value="1"/>
</dbReference>
<dbReference type="EC" id="3.5.1.28" evidence="2"/>
<accession>A0ABV0ACE4</accession>
<evidence type="ECO:0000256" key="1">
    <source>
        <dbReference type="ARBA" id="ARBA00001561"/>
    </source>
</evidence>
<keyword evidence="6" id="KW-1185">Reference proteome</keyword>
<comment type="caution">
    <text evidence="5">The sequence shown here is derived from an EMBL/GenBank/DDBJ whole genome shotgun (WGS) entry which is preliminary data.</text>
</comment>
<evidence type="ECO:0000256" key="3">
    <source>
        <dbReference type="ARBA" id="ARBA00022801"/>
    </source>
</evidence>
<keyword evidence="3 5" id="KW-0378">Hydrolase</keyword>
<dbReference type="EMBL" id="JAZHYP010000004">
    <property type="protein sequence ID" value="MEN3324221.1"/>
    <property type="molecule type" value="Genomic_DNA"/>
</dbReference>
<dbReference type="InterPro" id="IPR002508">
    <property type="entry name" value="MurNAc-LAA_cat"/>
</dbReference>
<dbReference type="Pfam" id="PF01520">
    <property type="entry name" value="Amidase_3"/>
    <property type="match status" value="1"/>
</dbReference>
<dbReference type="SUPFAM" id="SSF53187">
    <property type="entry name" value="Zn-dependent exopeptidases"/>
    <property type="match status" value="1"/>
</dbReference>
<proteinExistence type="predicted"/>
<dbReference type="GO" id="GO:0008745">
    <property type="term" value="F:N-acetylmuramoyl-L-alanine amidase activity"/>
    <property type="evidence" value="ECO:0007669"/>
    <property type="project" value="UniProtKB-EC"/>
</dbReference>
<dbReference type="CDD" id="cd02696">
    <property type="entry name" value="MurNAc-LAA"/>
    <property type="match status" value="1"/>
</dbReference>
<dbReference type="SMART" id="SM00646">
    <property type="entry name" value="Ami_3"/>
    <property type="match status" value="1"/>
</dbReference>
<evidence type="ECO:0000259" key="4">
    <source>
        <dbReference type="SMART" id="SM00646"/>
    </source>
</evidence>
<evidence type="ECO:0000313" key="6">
    <source>
        <dbReference type="Proteomes" id="UP001416393"/>
    </source>
</evidence>
<evidence type="ECO:0000313" key="5">
    <source>
        <dbReference type="EMBL" id="MEN3324221.1"/>
    </source>
</evidence>
<name>A0ABV0ACE4_9FLAO</name>